<reference evidence="1" key="1">
    <citation type="submission" date="2014-11" db="EMBL/GenBank/DDBJ databases">
        <authorList>
            <person name="Amaro Gonzalez C."/>
        </authorList>
    </citation>
    <scope>NUCLEOTIDE SEQUENCE</scope>
</reference>
<proteinExistence type="predicted"/>
<sequence length="42" mass="4975">MTDRSQISLSLHIHKLFMQMKIKKQTRSNQELITYICTPTLP</sequence>
<dbReference type="EMBL" id="GBXM01048558">
    <property type="protein sequence ID" value="JAH60019.1"/>
    <property type="molecule type" value="Transcribed_RNA"/>
</dbReference>
<name>A0A0E9U281_ANGAN</name>
<dbReference type="AlphaFoldDB" id="A0A0E9U281"/>
<evidence type="ECO:0000313" key="1">
    <source>
        <dbReference type="EMBL" id="JAH60019.1"/>
    </source>
</evidence>
<accession>A0A0E9U281</accession>
<organism evidence="1">
    <name type="scientific">Anguilla anguilla</name>
    <name type="common">European freshwater eel</name>
    <name type="synonym">Muraena anguilla</name>
    <dbReference type="NCBI Taxonomy" id="7936"/>
    <lineage>
        <taxon>Eukaryota</taxon>
        <taxon>Metazoa</taxon>
        <taxon>Chordata</taxon>
        <taxon>Craniata</taxon>
        <taxon>Vertebrata</taxon>
        <taxon>Euteleostomi</taxon>
        <taxon>Actinopterygii</taxon>
        <taxon>Neopterygii</taxon>
        <taxon>Teleostei</taxon>
        <taxon>Anguilliformes</taxon>
        <taxon>Anguillidae</taxon>
        <taxon>Anguilla</taxon>
    </lineage>
</organism>
<reference evidence="1" key="2">
    <citation type="journal article" date="2015" name="Fish Shellfish Immunol.">
        <title>Early steps in the European eel (Anguilla anguilla)-Vibrio vulnificus interaction in the gills: Role of the RtxA13 toxin.</title>
        <authorList>
            <person name="Callol A."/>
            <person name="Pajuelo D."/>
            <person name="Ebbesson L."/>
            <person name="Teles M."/>
            <person name="MacKenzie S."/>
            <person name="Amaro C."/>
        </authorList>
    </citation>
    <scope>NUCLEOTIDE SEQUENCE</scope>
</reference>
<protein>
    <submittedName>
        <fullName evidence="1">Uncharacterized protein</fullName>
    </submittedName>
</protein>